<dbReference type="InterPro" id="IPR019410">
    <property type="entry name" value="Methyltransf_16"/>
</dbReference>
<gene>
    <name evidence="1" type="ORF">DXG03_000178</name>
</gene>
<dbReference type="GO" id="GO:0008757">
    <property type="term" value="F:S-adenosylmethionine-dependent methyltransferase activity"/>
    <property type="evidence" value="ECO:0007669"/>
    <property type="project" value="UniProtKB-ARBA"/>
</dbReference>
<accession>A0A9P7GFR6</accession>
<dbReference type="Proteomes" id="UP000775547">
    <property type="component" value="Unassembled WGS sequence"/>
</dbReference>
<comment type="caution">
    <text evidence="1">The sequence shown here is derived from an EMBL/GenBank/DDBJ whole genome shotgun (WGS) entry which is preliminary data.</text>
</comment>
<dbReference type="PANTHER" id="PTHR14614:SF109">
    <property type="entry name" value="RIBOSOMAL LYSINE N-METHYLTRANSFERASE 5"/>
    <property type="match status" value="1"/>
</dbReference>
<dbReference type="EMBL" id="JABCKV010000001">
    <property type="protein sequence ID" value="KAG5648829.1"/>
    <property type="molecule type" value="Genomic_DNA"/>
</dbReference>
<proteinExistence type="predicted"/>
<dbReference type="Gene3D" id="3.40.50.150">
    <property type="entry name" value="Vaccinia Virus protein VP39"/>
    <property type="match status" value="1"/>
</dbReference>
<dbReference type="PANTHER" id="PTHR14614">
    <property type="entry name" value="HEPATOCELLULAR CARCINOMA-ASSOCIATED ANTIGEN"/>
    <property type="match status" value="1"/>
</dbReference>
<name>A0A9P7GFR6_9AGAR</name>
<dbReference type="Pfam" id="PF10294">
    <property type="entry name" value="Methyltransf_16"/>
    <property type="match status" value="1"/>
</dbReference>
<keyword evidence="2" id="KW-1185">Reference proteome</keyword>
<reference evidence="1" key="1">
    <citation type="submission" date="2020-07" db="EMBL/GenBank/DDBJ databases">
        <authorList>
            <person name="Nieuwenhuis M."/>
            <person name="Van De Peppel L.J.J."/>
        </authorList>
    </citation>
    <scope>NUCLEOTIDE SEQUENCE</scope>
    <source>
        <strain evidence="1">AP01</strain>
        <tissue evidence="1">Mycelium</tissue>
    </source>
</reference>
<evidence type="ECO:0000313" key="1">
    <source>
        <dbReference type="EMBL" id="KAG5648829.1"/>
    </source>
</evidence>
<dbReference type="InterPro" id="IPR029063">
    <property type="entry name" value="SAM-dependent_MTases_sf"/>
</dbReference>
<organism evidence="1 2">
    <name type="scientific">Asterophora parasitica</name>
    <dbReference type="NCBI Taxonomy" id="117018"/>
    <lineage>
        <taxon>Eukaryota</taxon>
        <taxon>Fungi</taxon>
        <taxon>Dikarya</taxon>
        <taxon>Basidiomycota</taxon>
        <taxon>Agaricomycotina</taxon>
        <taxon>Agaricomycetes</taxon>
        <taxon>Agaricomycetidae</taxon>
        <taxon>Agaricales</taxon>
        <taxon>Tricholomatineae</taxon>
        <taxon>Lyophyllaceae</taxon>
        <taxon>Asterophora</taxon>
    </lineage>
</organism>
<dbReference type="GO" id="GO:0005829">
    <property type="term" value="C:cytosol"/>
    <property type="evidence" value="ECO:0007669"/>
    <property type="project" value="TreeGrafter"/>
</dbReference>
<dbReference type="SUPFAM" id="SSF53335">
    <property type="entry name" value="S-adenosyl-L-methionine-dependent methyltransferases"/>
    <property type="match status" value="1"/>
</dbReference>
<dbReference type="OrthoDB" id="2529286at2759"/>
<evidence type="ECO:0000313" key="2">
    <source>
        <dbReference type="Proteomes" id="UP000775547"/>
    </source>
</evidence>
<sequence length="326" mass="36009">MDSEEGRVVRGVVQITKDSERVTDADEEVFILYSDLQAGAKTENDIFRGLGHVDSRQDTMTLAFELKVPTSDADSKAPKSSRNRKVKNTGKDLDKTVQIELAQDKTALRTRKGDTGSVVWKASIDFAQLVLQQIHFQNPDSLLIPSILETQHVVELGAGTGLLAIAFAPHVRHYTVTDIPALVPLLRKNVLSNFPGRADRISNTPPFAGSKISVEELDWVALASTPSAQRTRLTGHIAPADLILIVDCIYHPSLLPPLVETLQHLAVPEKTVVLVVVELRAVDVVREFLELWIAEAEWEIWRLDKAGGLGRPYAVWVGWKSASHPE</sequence>
<dbReference type="GO" id="GO:0032991">
    <property type="term" value="C:protein-containing complex"/>
    <property type="evidence" value="ECO:0007669"/>
    <property type="project" value="TreeGrafter"/>
</dbReference>
<reference evidence="1" key="2">
    <citation type="submission" date="2021-10" db="EMBL/GenBank/DDBJ databases">
        <title>Phylogenomics reveals ancestral predisposition of the termite-cultivated fungus Termitomyces towards a domesticated lifestyle.</title>
        <authorList>
            <person name="Auxier B."/>
            <person name="Grum-Grzhimaylo A."/>
            <person name="Cardenas M.E."/>
            <person name="Lodge J.D."/>
            <person name="Laessoe T."/>
            <person name="Pedersen O."/>
            <person name="Smith M.E."/>
            <person name="Kuyper T.W."/>
            <person name="Franco-Molano E.A."/>
            <person name="Baroni T.J."/>
            <person name="Aanen D.K."/>
        </authorList>
    </citation>
    <scope>NUCLEOTIDE SEQUENCE</scope>
    <source>
        <strain evidence="1">AP01</strain>
        <tissue evidence="1">Mycelium</tissue>
    </source>
</reference>
<dbReference type="AlphaFoldDB" id="A0A9P7GFR6"/>
<evidence type="ECO:0008006" key="3">
    <source>
        <dbReference type="Google" id="ProtNLM"/>
    </source>
</evidence>
<protein>
    <recommendedName>
        <fullName evidence="3">Diaminohydroxyphosphoribosylamino-pyrimidine deaminase</fullName>
    </recommendedName>
</protein>